<dbReference type="Proteomes" id="UP000003188">
    <property type="component" value="Unassembled WGS sequence"/>
</dbReference>
<evidence type="ECO:0000256" key="2">
    <source>
        <dbReference type="ARBA" id="ARBA00023002"/>
    </source>
</evidence>
<dbReference type="SMART" id="SM01274">
    <property type="entry name" value="malic"/>
    <property type="match status" value="1"/>
</dbReference>
<dbReference type="Pfam" id="PF00390">
    <property type="entry name" value="malic"/>
    <property type="match status" value="1"/>
</dbReference>
<dbReference type="SUPFAM" id="SSF51735">
    <property type="entry name" value="NAD(P)-binding Rossmann-fold domains"/>
    <property type="match status" value="1"/>
</dbReference>
<dbReference type="PIRSF" id="PIRSF000106">
    <property type="entry name" value="ME"/>
    <property type="match status" value="1"/>
</dbReference>
<dbReference type="InterPro" id="IPR001891">
    <property type="entry name" value="Malic_OxRdtase"/>
</dbReference>
<evidence type="ECO:0000259" key="6">
    <source>
        <dbReference type="SMART" id="SM00919"/>
    </source>
</evidence>
<feature type="active site" description="Proton donor" evidence="3">
    <location>
        <position position="35"/>
    </location>
</feature>
<feature type="domain" description="Malic enzyme NAD-binding" evidence="6">
    <location>
        <begin position="159"/>
        <end position="380"/>
    </location>
</feature>
<dbReference type="InterPro" id="IPR036291">
    <property type="entry name" value="NAD(P)-bd_dom_sf"/>
</dbReference>
<dbReference type="EC" id="1.1.1.38" evidence="8"/>
<dbReference type="Gene3D" id="3.40.50.10380">
    <property type="entry name" value="Malic enzyme, N-terminal domain"/>
    <property type="match status" value="1"/>
</dbReference>
<comment type="caution">
    <text evidence="8">The sequence shown here is derived from an EMBL/GenBank/DDBJ whole genome shotgun (WGS) entry which is preliminary data.</text>
</comment>
<proteinExistence type="inferred from homology"/>
<evidence type="ECO:0000259" key="7">
    <source>
        <dbReference type="SMART" id="SM01274"/>
    </source>
</evidence>
<dbReference type="GO" id="GO:0051287">
    <property type="term" value="F:NAD binding"/>
    <property type="evidence" value="ECO:0007669"/>
    <property type="project" value="InterPro"/>
</dbReference>
<dbReference type="Pfam" id="PF03949">
    <property type="entry name" value="Malic_M"/>
    <property type="match status" value="1"/>
</dbReference>
<protein>
    <submittedName>
        <fullName evidence="8">NAD-dependent malic enzyme</fullName>
        <ecNumber evidence="8">1.1.1.38</ecNumber>
    </submittedName>
</protein>
<dbReference type="AlphaFoldDB" id="B1V5J7"/>
<dbReference type="SUPFAM" id="SSF53223">
    <property type="entry name" value="Aminoacid dehydrogenase-like, N-terminal domain"/>
    <property type="match status" value="1"/>
</dbReference>
<evidence type="ECO:0000256" key="1">
    <source>
        <dbReference type="ARBA" id="ARBA00008785"/>
    </source>
</evidence>
<dbReference type="PANTHER" id="PTHR43237">
    <property type="entry name" value="NADP-DEPENDENT MALIC ENZYME"/>
    <property type="match status" value="1"/>
</dbReference>
<dbReference type="InterPro" id="IPR012301">
    <property type="entry name" value="Malic_N_dom"/>
</dbReference>
<dbReference type="PANTHER" id="PTHR43237:SF4">
    <property type="entry name" value="NADP-DEPENDENT MALIC ENZYME"/>
    <property type="match status" value="1"/>
</dbReference>
<feature type="domain" description="Malic enzyme N-terminal" evidence="7">
    <location>
        <begin position="14"/>
        <end position="147"/>
    </location>
</feature>
<keyword evidence="2 8" id="KW-0560">Oxidoreductase</keyword>
<sequence length="381" mass="40819">MTKDELLKQRELAHGLISINPNFDINNREQLSQIYTPGVSTICKEVEHHPDMVKTLTSVGNSIAVITDGTAVLGLGNIGTLAGYPIVEAKALVYKDLAGVNAIPLCVDQIGCNELIKTIKNISPSFSGIHLEDIKAPECFYIEEELKKTLNIPVYHDDQHGTAIAVLGALYNGAKVVNKDFSKLKVLILGAGASGIATAKLLLKAGIEDIILVDKNGALVNGDETLNAPQKEMAKITNKEFKKGTLEEVIKGRDVFIGLSEGNLVTKEMVESMNNDPIIFALANPTPEIKPEIAKEGGARVIATGGPSYPNQINNILVFPGLFKGLLEAKATDVTYDVMIAVGKKLASLVENPTAEKIIPGVFDGDIVKSVSETVVKNIEN</sequence>
<evidence type="ECO:0000256" key="3">
    <source>
        <dbReference type="PIRSR" id="PIRSR000106-1"/>
    </source>
</evidence>
<reference evidence="8 9" key="1">
    <citation type="submission" date="2008-03" db="EMBL/GenBank/DDBJ databases">
        <authorList>
            <person name="Paulsen I."/>
            <person name="Sebastian Y."/>
        </authorList>
    </citation>
    <scope>NUCLEOTIDE SEQUENCE [LARGE SCALE GENOMIC DNA]</scope>
    <source>
        <strain evidence="9">D str. JGS1721</strain>
    </source>
</reference>
<dbReference type="Gene3D" id="3.40.50.720">
    <property type="entry name" value="NAD(P)-binding Rossmann-like Domain"/>
    <property type="match status" value="1"/>
</dbReference>
<dbReference type="CDD" id="cd05311">
    <property type="entry name" value="NAD_bind_2_malic_enz"/>
    <property type="match status" value="1"/>
</dbReference>
<evidence type="ECO:0000313" key="9">
    <source>
        <dbReference type="Proteomes" id="UP000003188"/>
    </source>
</evidence>
<evidence type="ECO:0000313" key="8">
    <source>
        <dbReference type="EMBL" id="EDT70897.1"/>
    </source>
</evidence>
<dbReference type="GO" id="GO:0046872">
    <property type="term" value="F:metal ion binding"/>
    <property type="evidence" value="ECO:0007669"/>
    <property type="project" value="UniProtKB-KW"/>
</dbReference>
<comment type="similarity">
    <text evidence="1">Belongs to the malic enzymes family.</text>
</comment>
<dbReference type="InterPro" id="IPR045213">
    <property type="entry name" value="Malic_NAD-bd_bact_type"/>
</dbReference>
<dbReference type="InterPro" id="IPR046346">
    <property type="entry name" value="Aminoacid_DH-like_N_sf"/>
</dbReference>
<evidence type="ECO:0000256" key="4">
    <source>
        <dbReference type="PIRSR" id="PIRSR000106-2"/>
    </source>
</evidence>
<accession>B1V5J7</accession>
<dbReference type="SMART" id="SM00919">
    <property type="entry name" value="Malic_M"/>
    <property type="match status" value="1"/>
</dbReference>
<comment type="cofactor">
    <cofactor evidence="5">
        <name>Mg(2+)</name>
        <dbReference type="ChEBI" id="CHEBI:18420"/>
    </cofactor>
    <cofactor evidence="5">
        <name>Mn(2+)</name>
        <dbReference type="ChEBI" id="CHEBI:29035"/>
    </cofactor>
    <text evidence="5">Divalent metal cations. Prefers magnesium or manganese.</text>
</comment>
<dbReference type="GO" id="GO:0004470">
    <property type="term" value="F:malic enzyme activity"/>
    <property type="evidence" value="ECO:0007669"/>
    <property type="project" value="InterPro"/>
</dbReference>
<gene>
    <name evidence="8" type="ORF">CJD_1535</name>
</gene>
<feature type="active site" description="Proton acceptor" evidence="3">
    <location>
        <position position="90"/>
    </location>
</feature>
<organism evidence="8 9">
    <name type="scientific">Clostridium perfringens D str. JGS1721</name>
    <dbReference type="NCBI Taxonomy" id="488537"/>
    <lineage>
        <taxon>Bacteria</taxon>
        <taxon>Bacillati</taxon>
        <taxon>Bacillota</taxon>
        <taxon>Clostridia</taxon>
        <taxon>Eubacteriales</taxon>
        <taxon>Clostridiaceae</taxon>
        <taxon>Clostridium</taxon>
    </lineage>
</organism>
<feature type="binding site" evidence="5">
    <location>
        <position position="132"/>
    </location>
    <ligand>
        <name>a divalent metal cation</name>
        <dbReference type="ChEBI" id="CHEBI:60240"/>
    </ligand>
</feature>
<dbReference type="EMBL" id="ABOO01000034">
    <property type="protein sequence ID" value="EDT70897.1"/>
    <property type="molecule type" value="Genomic_DNA"/>
</dbReference>
<dbReference type="GO" id="GO:0016616">
    <property type="term" value="F:oxidoreductase activity, acting on the CH-OH group of donors, NAD or NADP as acceptor"/>
    <property type="evidence" value="ECO:0007669"/>
    <property type="project" value="InterPro"/>
</dbReference>
<feature type="binding site" evidence="4">
    <location>
        <position position="284"/>
    </location>
    <ligand>
        <name>(S)-malate</name>
        <dbReference type="ChEBI" id="CHEBI:15589"/>
    </ligand>
</feature>
<feature type="binding site" evidence="5">
    <location>
        <position position="133"/>
    </location>
    <ligand>
        <name>a divalent metal cation</name>
        <dbReference type="ChEBI" id="CHEBI:60240"/>
    </ligand>
</feature>
<name>B1V5J7_CLOPF</name>
<dbReference type="InterPro" id="IPR012302">
    <property type="entry name" value="Malic_NAD-bd"/>
</dbReference>
<dbReference type="RefSeq" id="WP_003475687.1">
    <property type="nucleotide sequence ID" value="NZ_ABOO01000034.1"/>
</dbReference>
<keyword evidence="5" id="KW-0479">Metal-binding</keyword>
<dbReference type="InterPro" id="IPR051674">
    <property type="entry name" value="Malate_Decarboxylase"/>
</dbReference>
<feature type="binding site" evidence="4">
    <location>
        <position position="314"/>
    </location>
    <ligand>
        <name>(S)-malate</name>
        <dbReference type="ChEBI" id="CHEBI:15589"/>
    </ligand>
</feature>
<feature type="binding site" evidence="5">
    <location>
        <position position="158"/>
    </location>
    <ligand>
        <name>a divalent metal cation</name>
        <dbReference type="ChEBI" id="CHEBI:60240"/>
    </ligand>
</feature>
<dbReference type="InterPro" id="IPR037062">
    <property type="entry name" value="Malic_N_dom_sf"/>
</dbReference>
<evidence type="ECO:0000256" key="5">
    <source>
        <dbReference type="PIRSR" id="PIRSR000106-3"/>
    </source>
</evidence>